<evidence type="ECO:0000313" key="1">
    <source>
        <dbReference type="EMBL" id="PIP18966.1"/>
    </source>
</evidence>
<sequence length="266" mass="31180">MDIKKRKRLGEKEIEVISRLSYEKKRIITKEDLDAFFKFDDIERNKIVYRLKKKGIFSTIKRGVYVFSPLEYGEGGAGINEMLIPSQFFPQKNYYIGYSSMYNYYNLTDQLFQVMYILNTSLQRRKKKICGVIFNFLRVSESRMYGLEKIVVEGKEVMISSLERTLVDLIYFNEPVGGIESALEILKRELKKDRCDIKKFIRFAAQFPNIKTRKRIGVLLEEMGYSDRDLAVLVKSVENTAISSFTNSFKGKLNKKWRVIINDPRG</sequence>
<protein>
    <submittedName>
        <fullName evidence="1">Uncharacterized protein</fullName>
    </submittedName>
</protein>
<evidence type="ECO:0000313" key="2">
    <source>
        <dbReference type="Proteomes" id="UP000231292"/>
    </source>
</evidence>
<proteinExistence type="predicted"/>
<reference evidence="1 2" key="1">
    <citation type="submission" date="2017-09" db="EMBL/GenBank/DDBJ databases">
        <title>Depth-based differentiation of microbial function through sediment-hosted aquifers and enrichment of novel symbionts in the deep terrestrial subsurface.</title>
        <authorList>
            <person name="Probst A.J."/>
            <person name="Ladd B."/>
            <person name="Jarett J.K."/>
            <person name="Geller-Mcgrath D.E."/>
            <person name="Sieber C.M."/>
            <person name="Emerson J.B."/>
            <person name="Anantharaman K."/>
            <person name="Thomas B.C."/>
            <person name="Malmstrom R."/>
            <person name="Stieglmeier M."/>
            <person name="Klingl A."/>
            <person name="Woyke T."/>
            <person name="Ryan C.M."/>
            <person name="Banfield J.F."/>
        </authorList>
    </citation>
    <scope>NUCLEOTIDE SEQUENCE [LARGE SCALE GENOMIC DNA]</scope>
    <source>
        <strain evidence="1">CG23_combo_of_CG06-09_8_20_14_all_41_10</strain>
    </source>
</reference>
<dbReference type="AlphaFoldDB" id="A0A2G9YIB7"/>
<organism evidence="1 2">
    <name type="scientific">Candidatus Sherwoodlollariibacterium unditelluris</name>
    <dbReference type="NCBI Taxonomy" id="1974757"/>
    <lineage>
        <taxon>Bacteria</taxon>
        <taxon>Pseudomonadati</taxon>
        <taxon>Candidatus Omnitrophota</taxon>
        <taxon>Candidatus Sherwoodlollariibacterium</taxon>
    </lineage>
</organism>
<name>A0A2G9YIB7_9BACT</name>
<dbReference type="Proteomes" id="UP000231292">
    <property type="component" value="Unassembled WGS sequence"/>
</dbReference>
<comment type="caution">
    <text evidence="1">The sequence shown here is derived from an EMBL/GenBank/DDBJ whole genome shotgun (WGS) entry which is preliminary data.</text>
</comment>
<accession>A0A2G9YIB7</accession>
<dbReference type="EMBL" id="PCRK01000136">
    <property type="protein sequence ID" value="PIP18966.1"/>
    <property type="molecule type" value="Genomic_DNA"/>
</dbReference>
<gene>
    <name evidence="1" type="ORF">COX41_05405</name>
</gene>